<dbReference type="EMBL" id="FZNP01000002">
    <property type="protein sequence ID" value="SNR34945.1"/>
    <property type="molecule type" value="Genomic_DNA"/>
</dbReference>
<proteinExistence type="predicted"/>
<name>A0A238VKQ5_9ACTN</name>
<dbReference type="RefSeq" id="WP_089310333.1">
    <property type="nucleotide sequence ID" value="NZ_FZNP01000002.1"/>
</dbReference>
<evidence type="ECO:0000313" key="1">
    <source>
        <dbReference type="EMBL" id="SNR34945.1"/>
    </source>
</evidence>
<dbReference type="AlphaFoldDB" id="A0A238VKQ5"/>
<dbReference type="Proteomes" id="UP000198420">
    <property type="component" value="Unassembled WGS sequence"/>
</dbReference>
<evidence type="ECO:0000313" key="2">
    <source>
        <dbReference type="Proteomes" id="UP000198420"/>
    </source>
</evidence>
<keyword evidence="2" id="KW-1185">Reference proteome</keyword>
<accession>A0A238VKQ5</accession>
<gene>
    <name evidence="1" type="ORF">SAMN06265355_1022</name>
</gene>
<protein>
    <submittedName>
        <fullName evidence="1">Uncharacterized protein</fullName>
    </submittedName>
</protein>
<organism evidence="1 2">
    <name type="scientific">Actinomadura mexicana</name>
    <dbReference type="NCBI Taxonomy" id="134959"/>
    <lineage>
        <taxon>Bacteria</taxon>
        <taxon>Bacillati</taxon>
        <taxon>Actinomycetota</taxon>
        <taxon>Actinomycetes</taxon>
        <taxon>Streptosporangiales</taxon>
        <taxon>Thermomonosporaceae</taxon>
        <taxon>Actinomadura</taxon>
    </lineage>
</organism>
<reference evidence="2" key="1">
    <citation type="submission" date="2017-06" db="EMBL/GenBank/DDBJ databases">
        <authorList>
            <person name="Varghese N."/>
            <person name="Submissions S."/>
        </authorList>
    </citation>
    <scope>NUCLEOTIDE SEQUENCE [LARGE SCALE GENOMIC DNA]</scope>
    <source>
        <strain evidence="2">DSM 44485</strain>
    </source>
</reference>
<sequence>MAEKSGRTPTRPIRVPIPMWDAYGRVCRRLDTDRTPDLLDHMRARIREHGDEQDLLDLEAAERELAERRGRKGGRPPKEG</sequence>